<accession>A0A4Y3R583</accession>
<evidence type="ECO:0000313" key="6">
    <source>
        <dbReference type="EMBL" id="GEB52722.1"/>
    </source>
</evidence>
<dbReference type="InterPro" id="IPR001647">
    <property type="entry name" value="HTH_TetR"/>
</dbReference>
<keyword evidence="7" id="KW-1185">Reference proteome</keyword>
<dbReference type="OrthoDB" id="5068503at2"/>
<organism evidence="6 7">
    <name type="scientific">Streptomyces cacaoi</name>
    <dbReference type="NCBI Taxonomy" id="1898"/>
    <lineage>
        <taxon>Bacteria</taxon>
        <taxon>Bacillati</taxon>
        <taxon>Actinomycetota</taxon>
        <taxon>Actinomycetes</taxon>
        <taxon>Kitasatosporales</taxon>
        <taxon>Streptomycetaceae</taxon>
        <taxon>Streptomyces</taxon>
    </lineage>
</organism>
<evidence type="ECO:0000313" key="7">
    <source>
        <dbReference type="Proteomes" id="UP000319210"/>
    </source>
</evidence>
<dbReference type="GO" id="GO:0003700">
    <property type="term" value="F:DNA-binding transcription factor activity"/>
    <property type="evidence" value="ECO:0007669"/>
    <property type="project" value="TreeGrafter"/>
</dbReference>
<evidence type="ECO:0000256" key="1">
    <source>
        <dbReference type="ARBA" id="ARBA00023015"/>
    </source>
</evidence>
<name>A0A4Y3R583_STRCI</name>
<dbReference type="Proteomes" id="UP000319210">
    <property type="component" value="Unassembled WGS sequence"/>
</dbReference>
<keyword evidence="3" id="KW-0804">Transcription</keyword>
<proteinExistence type="predicted"/>
<dbReference type="AlphaFoldDB" id="A0A4Y3R583"/>
<keyword evidence="1" id="KW-0805">Transcription regulation</keyword>
<keyword evidence="2 4" id="KW-0238">DNA-binding</keyword>
<dbReference type="EMBL" id="BJMM01000035">
    <property type="protein sequence ID" value="GEB52722.1"/>
    <property type="molecule type" value="Genomic_DNA"/>
</dbReference>
<sequence length="199" mass="20679">MPTGVALRDARQQLFAAAERVLLRDGANALTSRSVTTEAGCAKGVLHRHFADFDAFLTELVLDRVEMIEREGEALRGSAGSGEITDRVTDALTELFGSVAVAIVGLVTARDALRARLREATGGTGVPLLTQAAAALAAYLTAERELGRLAPDSDVDTLALTLIGSGHLLFAGRDGGPPPRAEVERVVAGALGGAVRRPA</sequence>
<dbReference type="InterPro" id="IPR050109">
    <property type="entry name" value="HTH-type_TetR-like_transc_reg"/>
</dbReference>
<reference evidence="6 7" key="1">
    <citation type="submission" date="2019-06" db="EMBL/GenBank/DDBJ databases">
        <title>Whole genome shotgun sequence of Streptomyces cacaoi subsp. cacaoi NBRC 12748.</title>
        <authorList>
            <person name="Hosoyama A."/>
            <person name="Uohara A."/>
            <person name="Ohji S."/>
            <person name="Ichikawa N."/>
        </authorList>
    </citation>
    <scope>NUCLEOTIDE SEQUENCE [LARGE SCALE GENOMIC DNA]</scope>
    <source>
        <strain evidence="6 7">NBRC 12748</strain>
    </source>
</reference>
<gene>
    <name evidence="6" type="ORF">SCA03_52730</name>
</gene>
<dbReference type="SUPFAM" id="SSF46689">
    <property type="entry name" value="Homeodomain-like"/>
    <property type="match status" value="1"/>
</dbReference>
<dbReference type="InterPro" id="IPR009057">
    <property type="entry name" value="Homeodomain-like_sf"/>
</dbReference>
<dbReference type="PROSITE" id="PS50977">
    <property type="entry name" value="HTH_TETR_2"/>
    <property type="match status" value="1"/>
</dbReference>
<comment type="caution">
    <text evidence="6">The sequence shown here is derived from an EMBL/GenBank/DDBJ whole genome shotgun (WGS) entry which is preliminary data.</text>
</comment>
<dbReference type="RefSeq" id="WP_086818495.1">
    <property type="nucleotide sequence ID" value="NZ_BJMM01000035.1"/>
</dbReference>
<dbReference type="PANTHER" id="PTHR30055">
    <property type="entry name" value="HTH-TYPE TRANSCRIPTIONAL REGULATOR RUTR"/>
    <property type="match status" value="1"/>
</dbReference>
<feature type="DNA-binding region" description="H-T-H motif" evidence="4">
    <location>
        <begin position="31"/>
        <end position="50"/>
    </location>
</feature>
<dbReference type="GO" id="GO:0000976">
    <property type="term" value="F:transcription cis-regulatory region binding"/>
    <property type="evidence" value="ECO:0007669"/>
    <property type="project" value="TreeGrafter"/>
</dbReference>
<evidence type="ECO:0000256" key="4">
    <source>
        <dbReference type="PROSITE-ProRule" id="PRU00335"/>
    </source>
</evidence>
<dbReference type="Pfam" id="PF00440">
    <property type="entry name" value="TetR_N"/>
    <property type="match status" value="1"/>
</dbReference>
<evidence type="ECO:0000256" key="3">
    <source>
        <dbReference type="ARBA" id="ARBA00023163"/>
    </source>
</evidence>
<dbReference type="PANTHER" id="PTHR30055:SF238">
    <property type="entry name" value="MYCOFACTOCIN BIOSYNTHESIS TRANSCRIPTIONAL REGULATOR MFTR-RELATED"/>
    <property type="match status" value="1"/>
</dbReference>
<evidence type="ECO:0000256" key="2">
    <source>
        <dbReference type="ARBA" id="ARBA00023125"/>
    </source>
</evidence>
<feature type="domain" description="HTH tetR-type" evidence="5">
    <location>
        <begin position="8"/>
        <end position="68"/>
    </location>
</feature>
<evidence type="ECO:0000259" key="5">
    <source>
        <dbReference type="PROSITE" id="PS50977"/>
    </source>
</evidence>
<dbReference type="Gene3D" id="1.10.357.10">
    <property type="entry name" value="Tetracycline Repressor, domain 2"/>
    <property type="match status" value="1"/>
</dbReference>
<protein>
    <submittedName>
        <fullName evidence="6">TetR family transcriptional regulator</fullName>
    </submittedName>
</protein>